<dbReference type="InterPro" id="IPR010196">
    <property type="entry name" value="OSB_synthase_MenC1"/>
</dbReference>
<dbReference type="SFLD" id="SFLDF00009">
    <property type="entry name" value="o-succinylbenzoate_synthase"/>
    <property type="match status" value="1"/>
</dbReference>
<dbReference type="SUPFAM" id="SSF51604">
    <property type="entry name" value="Enolase C-terminal domain-like"/>
    <property type="match status" value="1"/>
</dbReference>
<dbReference type="GO" id="GO:0016836">
    <property type="term" value="F:hydro-lyase activity"/>
    <property type="evidence" value="ECO:0007669"/>
    <property type="project" value="InterPro"/>
</dbReference>
<evidence type="ECO:0000256" key="3">
    <source>
        <dbReference type="ARBA" id="ARBA00023239"/>
    </source>
</evidence>
<feature type="domain" description="Mandelate racemase/muconate lactonizing enzyme C-terminal" evidence="4">
    <location>
        <begin position="91"/>
        <end position="199"/>
    </location>
</feature>
<dbReference type="InterPro" id="IPR029065">
    <property type="entry name" value="Enolase_C-like"/>
</dbReference>
<dbReference type="InterPro" id="IPR013342">
    <property type="entry name" value="Mandelate_racemase_C"/>
</dbReference>
<gene>
    <name evidence="5" type="ORF">UFOPK3773_01343</name>
</gene>
<reference evidence="5" key="1">
    <citation type="submission" date="2020-05" db="EMBL/GenBank/DDBJ databases">
        <authorList>
            <person name="Chiriac C."/>
            <person name="Salcher M."/>
            <person name="Ghai R."/>
            <person name="Kavagutti S V."/>
        </authorList>
    </citation>
    <scope>NUCLEOTIDE SEQUENCE</scope>
</reference>
<dbReference type="SUPFAM" id="SSF54826">
    <property type="entry name" value="Enolase N-terminal domain-like"/>
    <property type="match status" value="1"/>
</dbReference>
<dbReference type="PANTHER" id="PTHR48073">
    <property type="entry name" value="O-SUCCINYLBENZOATE SYNTHASE-RELATED"/>
    <property type="match status" value="1"/>
</dbReference>
<dbReference type="Pfam" id="PF18374">
    <property type="entry name" value="Enolase_like_N"/>
    <property type="match status" value="1"/>
</dbReference>
<dbReference type="EMBL" id="CAFBNF010000157">
    <property type="protein sequence ID" value="CAB4949875.1"/>
    <property type="molecule type" value="Genomic_DNA"/>
</dbReference>
<dbReference type="SFLD" id="SFLDG00180">
    <property type="entry name" value="muconate_cycloisomerase"/>
    <property type="match status" value="1"/>
</dbReference>
<organism evidence="5">
    <name type="scientific">freshwater metagenome</name>
    <dbReference type="NCBI Taxonomy" id="449393"/>
    <lineage>
        <taxon>unclassified sequences</taxon>
        <taxon>metagenomes</taxon>
        <taxon>ecological metagenomes</taxon>
    </lineage>
</organism>
<accession>A0A6J7K2Y1</accession>
<proteinExistence type="inferred from homology"/>
<evidence type="ECO:0000256" key="1">
    <source>
        <dbReference type="ARBA" id="ARBA00022723"/>
    </source>
</evidence>
<dbReference type="CDD" id="cd03320">
    <property type="entry name" value="OSBS"/>
    <property type="match status" value="1"/>
</dbReference>
<keyword evidence="2" id="KW-0460">Magnesium</keyword>
<evidence type="ECO:0000256" key="2">
    <source>
        <dbReference type="ARBA" id="ARBA00022842"/>
    </source>
</evidence>
<dbReference type="InterPro" id="IPR036849">
    <property type="entry name" value="Enolase-like_C_sf"/>
</dbReference>
<protein>
    <submittedName>
        <fullName evidence="5">Unannotated protein</fullName>
    </submittedName>
</protein>
<dbReference type="SFLD" id="SFLDS00001">
    <property type="entry name" value="Enolase"/>
    <property type="match status" value="1"/>
</dbReference>
<dbReference type="GO" id="GO:0009234">
    <property type="term" value="P:menaquinone biosynthetic process"/>
    <property type="evidence" value="ECO:0007669"/>
    <property type="project" value="InterPro"/>
</dbReference>
<dbReference type="Pfam" id="PF13378">
    <property type="entry name" value="MR_MLE_C"/>
    <property type="match status" value="1"/>
</dbReference>
<dbReference type="HAMAP" id="MF_00470">
    <property type="entry name" value="MenC_1"/>
    <property type="match status" value="1"/>
</dbReference>
<dbReference type="NCBIfam" id="NF002782">
    <property type="entry name" value="PRK02901.1"/>
    <property type="match status" value="1"/>
</dbReference>
<evidence type="ECO:0000313" key="5">
    <source>
        <dbReference type="EMBL" id="CAB4949875.1"/>
    </source>
</evidence>
<dbReference type="AlphaFoldDB" id="A0A6J7K2Y1"/>
<keyword evidence="3" id="KW-0456">Lyase</keyword>
<dbReference type="Gene3D" id="3.20.20.120">
    <property type="entry name" value="Enolase-like C-terminal domain"/>
    <property type="match status" value="1"/>
</dbReference>
<dbReference type="GO" id="GO:0000287">
    <property type="term" value="F:magnesium ion binding"/>
    <property type="evidence" value="ECO:0007669"/>
    <property type="project" value="InterPro"/>
</dbReference>
<dbReference type="InterPro" id="IPR029017">
    <property type="entry name" value="Enolase-like_N"/>
</dbReference>
<evidence type="ECO:0000259" key="4">
    <source>
        <dbReference type="SMART" id="SM00922"/>
    </source>
</evidence>
<dbReference type="PANTHER" id="PTHR48073:SF2">
    <property type="entry name" value="O-SUCCINYLBENZOATE SYNTHASE"/>
    <property type="match status" value="1"/>
</dbReference>
<sequence>MTAREIGLDHLLDAMVPFSLPMRRRFRGIEHREGLLLRGPSGWGEWAPFPEYSDEVAAVWLDAAVEAAFGQWPEPLRSSVPVNAIIPGTTAADAYELTRAAVRDQGCVTVKVKVGEVGAGLRSVPDDVERVAAVRSALDDAGVGSEARIRVDANTVWTVDEAEAALILLNEAARGLDYAEQPCVTLAELAELRGRIDVRIAADESIRTAADPERAAAEGAVDLIVVKVAPLGGVANALRVVRAAGVPCIVSGAMDSAVGLTAGLALAAALPELGGACGLGTGSLLAADVVAWPLMPVNGQLMVGRVSPDPESLAAASAAMAPDRVLWWRSRLERALGSGRGQ</sequence>
<name>A0A6J7K2Y1_9ZZZZ</name>
<dbReference type="SMART" id="SM00922">
    <property type="entry name" value="MR_MLE"/>
    <property type="match status" value="1"/>
</dbReference>
<keyword evidence="1" id="KW-0479">Metal-binding</keyword>